<dbReference type="PANTHER" id="PTHR30151">
    <property type="entry name" value="ALKANE SULFONATE ABC TRANSPORTER-RELATED, MEMBRANE SUBUNIT"/>
    <property type="match status" value="1"/>
</dbReference>
<name>A0AAX3A4A5_9MYCO</name>
<accession>A0AAX3A4A5</accession>
<organism evidence="9 10">
    <name type="scientific">Mycolicibacterium boenickei</name>
    <dbReference type="NCBI Taxonomy" id="146017"/>
    <lineage>
        <taxon>Bacteria</taxon>
        <taxon>Bacillati</taxon>
        <taxon>Actinomycetota</taxon>
        <taxon>Actinomycetes</taxon>
        <taxon>Mycobacteriales</taxon>
        <taxon>Mycobacteriaceae</taxon>
        <taxon>Mycolicibacterium</taxon>
    </lineage>
</organism>
<dbReference type="GO" id="GO:0055085">
    <property type="term" value="P:transmembrane transport"/>
    <property type="evidence" value="ECO:0007669"/>
    <property type="project" value="InterPro"/>
</dbReference>
<feature type="transmembrane region" description="Helical" evidence="7">
    <location>
        <begin position="92"/>
        <end position="120"/>
    </location>
</feature>
<sequence>MTAIRTAVGLAASARSRTVTNPATASSDRRTGWRIGRLAATLGYPLLSLGLGLLAWSAVSYWVLPPQRRFLLPPPLDVLRGSLLDWTHLQPMLSALSVTAQVTLVGFLVAVLVGVGTGVLMSQARWIERIVYPYAVVVQVIPILAIVPLIGLWFGYGMAARTLVCVLIAVFPIIINTHFGIRSVNRSMHELFTLSHASRWERLVKLELRAALPTILAGITTAAGLVVVGAIIGDMFFAKGQPGIGTLLDVYRGRLQSDDLIAAIVIASLFGVIVFGAMRAIARLAVGSWHESAQGA</sequence>
<evidence type="ECO:0000256" key="7">
    <source>
        <dbReference type="RuleBase" id="RU363032"/>
    </source>
</evidence>
<dbReference type="EMBL" id="CP060016">
    <property type="protein sequence ID" value="UNC02234.1"/>
    <property type="molecule type" value="Genomic_DNA"/>
</dbReference>
<dbReference type="PROSITE" id="PS50928">
    <property type="entry name" value="ABC_TM1"/>
    <property type="match status" value="1"/>
</dbReference>
<dbReference type="InterPro" id="IPR000515">
    <property type="entry name" value="MetI-like"/>
</dbReference>
<keyword evidence="2 7" id="KW-0813">Transport</keyword>
<feature type="transmembrane region" description="Helical" evidence="7">
    <location>
        <begin position="38"/>
        <end position="64"/>
    </location>
</feature>
<evidence type="ECO:0000256" key="4">
    <source>
        <dbReference type="ARBA" id="ARBA00022692"/>
    </source>
</evidence>
<comment type="subcellular location">
    <subcellularLocation>
        <location evidence="1 7">Cell membrane</location>
        <topology evidence="1 7">Multi-pass membrane protein</topology>
    </subcellularLocation>
</comment>
<evidence type="ECO:0000256" key="5">
    <source>
        <dbReference type="ARBA" id="ARBA00022989"/>
    </source>
</evidence>
<dbReference type="InterPro" id="IPR035906">
    <property type="entry name" value="MetI-like_sf"/>
</dbReference>
<evidence type="ECO:0000313" key="10">
    <source>
        <dbReference type="Proteomes" id="UP001162885"/>
    </source>
</evidence>
<reference evidence="9 10" key="1">
    <citation type="journal article" date="2022" name="BMC Genomics">
        <title>Comparative genome analysis of mycobacteria focusing on tRNA and non-coding RNA.</title>
        <authorList>
            <person name="Behra P.R.K."/>
            <person name="Pettersson B.M.F."/>
            <person name="Ramesh M."/>
            <person name="Das S."/>
            <person name="Dasgupta S."/>
            <person name="Kirsebom L.A."/>
        </authorList>
    </citation>
    <scope>NUCLEOTIDE SEQUENCE [LARGE SCALE GENOMIC DNA]</scope>
    <source>
        <strain evidence="9 10">DSM 44677</strain>
    </source>
</reference>
<dbReference type="CDD" id="cd06261">
    <property type="entry name" value="TM_PBP2"/>
    <property type="match status" value="1"/>
</dbReference>
<keyword evidence="6 7" id="KW-0472">Membrane</keyword>
<dbReference type="Proteomes" id="UP001162885">
    <property type="component" value="Chromosome"/>
</dbReference>
<evidence type="ECO:0000259" key="8">
    <source>
        <dbReference type="PROSITE" id="PS50928"/>
    </source>
</evidence>
<dbReference type="PANTHER" id="PTHR30151:SF41">
    <property type="entry name" value="ABC TRANSPORTER PERMEASE PROTEIN"/>
    <property type="match status" value="1"/>
</dbReference>
<keyword evidence="3" id="KW-1003">Cell membrane</keyword>
<evidence type="ECO:0000256" key="6">
    <source>
        <dbReference type="ARBA" id="ARBA00023136"/>
    </source>
</evidence>
<dbReference type="Pfam" id="PF00528">
    <property type="entry name" value="BPD_transp_1"/>
    <property type="match status" value="1"/>
</dbReference>
<feature type="domain" description="ABC transmembrane type-1" evidence="8">
    <location>
        <begin position="96"/>
        <end position="282"/>
    </location>
</feature>
<evidence type="ECO:0000256" key="1">
    <source>
        <dbReference type="ARBA" id="ARBA00004651"/>
    </source>
</evidence>
<proteinExistence type="inferred from homology"/>
<feature type="transmembrane region" description="Helical" evidence="7">
    <location>
        <begin position="210"/>
        <end position="232"/>
    </location>
</feature>
<gene>
    <name evidence="9" type="ORF">H5U98_13120</name>
</gene>
<protein>
    <submittedName>
        <fullName evidence="9">ABC transporter permease</fullName>
    </submittedName>
</protein>
<feature type="transmembrane region" description="Helical" evidence="7">
    <location>
        <begin position="132"/>
        <end position="154"/>
    </location>
</feature>
<dbReference type="GO" id="GO:0005886">
    <property type="term" value="C:plasma membrane"/>
    <property type="evidence" value="ECO:0007669"/>
    <property type="project" value="UniProtKB-SubCell"/>
</dbReference>
<comment type="similarity">
    <text evidence="7">Belongs to the binding-protein-dependent transport system permease family.</text>
</comment>
<feature type="transmembrane region" description="Helical" evidence="7">
    <location>
        <begin position="260"/>
        <end position="282"/>
    </location>
</feature>
<feature type="transmembrane region" description="Helical" evidence="7">
    <location>
        <begin position="160"/>
        <end position="181"/>
    </location>
</feature>
<dbReference type="Gene3D" id="1.10.3720.10">
    <property type="entry name" value="MetI-like"/>
    <property type="match status" value="1"/>
</dbReference>
<dbReference type="RefSeq" id="WP_077741025.1">
    <property type="nucleotide sequence ID" value="NZ_AP022579.1"/>
</dbReference>
<keyword evidence="5 7" id="KW-1133">Transmembrane helix</keyword>
<dbReference type="AlphaFoldDB" id="A0AAX3A4A5"/>
<evidence type="ECO:0000313" key="9">
    <source>
        <dbReference type="EMBL" id="UNC02234.1"/>
    </source>
</evidence>
<evidence type="ECO:0000256" key="3">
    <source>
        <dbReference type="ARBA" id="ARBA00022475"/>
    </source>
</evidence>
<dbReference type="SUPFAM" id="SSF161098">
    <property type="entry name" value="MetI-like"/>
    <property type="match status" value="1"/>
</dbReference>
<evidence type="ECO:0000256" key="2">
    <source>
        <dbReference type="ARBA" id="ARBA00022448"/>
    </source>
</evidence>
<keyword evidence="4 7" id="KW-0812">Transmembrane</keyword>